<dbReference type="Proteomes" id="UP000521943">
    <property type="component" value="Unassembled WGS sequence"/>
</dbReference>
<comment type="caution">
    <text evidence="2">The sequence shown here is derived from an EMBL/GenBank/DDBJ whole genome shotgun (WGS) entry which is preliminary data.</text>
</comment>
<sequence>MTARASSSTLPRPDIPHNAPRRSVSSRPRLPELDEALAAFRKALPRPKDTVTGKARTTTWANREDEPFMLYRDPPPWAALDEAKCTMRSEEERRRKQVKSNIAMRQCDVAKVELSGGKAAAVKQQLENLLAKRRTQMREDFGLESKPRTLTTAPSQPKSNPFGRRPDVAPKPTFTAPPTPTLSASSSRELIPISRVRTPMFTQELLDVSSKENEKALKAGSEGIDPPAKRQKRSSLPSSTSKSKQPQTLAPEKSGSTVDLRKWFTKKA</sequence>
<keyword evidence="3" id="KW-1185">Reference proteome</keyword>
<feature type="compositionally biased region" description="Low complexity" evidence="1">
    <location>
        <begin position="234"/>
        <end position="249"/>
    </location>
</feature>
<dbReference type="AlphaFoldDB" id="A0A8H6IIQ6"/>
<organism evidence="2 3">
    <name type="scientific">Ephemerocybe angulata</name>
    <dbReference type="NCBI Taxonomy" id="980116"/>
    <lineage>
        <taxon>Eukaryota</taxon>
        <taxon>Fungi</taxon>
        <taxon>Dikarya</taxon>
        <taxon>Basidiomycota</taxon>
        <taxon>Agaricomycotina</taxon>
        <taxon>Agaricomycetes</taxon>
        <taxon>Agaricomycetidae</taxon>
        <taxon>Agaricales</taxon>
        <taxon>Agaricineae</taxon>
        <taxon>Psathyrellaceae</taxon>
        <taxon>Ephemerocybe</taxon>
    </lineage>
</organism>
<gene>
    <name evidence="2" type="ORF">DFP72DRAFT_335465</name>
</gene>
<evidence type="ECO:0000313" key="2">
    <source>
        <dbReference type="EMBL" id="KAF6765194.1"/>
    </source>
</evidence>
<feature type="region of interest" description="Disordered" evidence="1">
    <location>
        <begin position="138"/>
        <end position="191"/>
    </location>
</feature>
<name>A0A8H6IIQ6_9AGAR</name>
<feature type="compositionally biased region" description="Polar residues" evidence="1">
    <location>
        <begin position="148"/>
        <end position="159"/>
    </location>
</feature>
<feature type="region of interest" description="Disordered" evidence="1">
    <location>
        <begin position="212"/>
        <end position="268"/>
    </location>
</feature>
<proteinExistence type="predicted"/>
<dbReference type="EMBL" id="JACGCI010000003">
    <property type="protein sequence ID" value="KAF6765194.1"/>
    <property type="molecule type" value="Genomic_DNA"/>
</dbReference>
<dbReference type="OrthoDB" id="3215314at2759"/>
<feature type="region of interest" description="Disordered" evidence="1">
    <location>
        <begin position="1"/>
        <end position="31"/>
    </location>
</feature>
<protein>
    <submittedName>
        <fullName evidence="2">Uncharacterized protein</fullName>
    </submittedName>
</protein>
<accession>A0A8H6IIQ6</accession>
<feature type="compositionally biased region" description="Basic and acidic residues" evidence="1">
    <location>
        <begin position="138"/>
        <end position="147"/>
    </location>
</feature>
<evidence type="ECO:0000256" key="1">
    <source>
        <dbReference type="SAM" id="MobiDB-lite"/>
    </source>
</evidence>
<feature type="compositionally biased region" description="Polar residues" evidence="1">
    <location>
        <begin position="1"/>
        <end position="10"/>
    </location>
</feature>
<evidence type="ECO:0000313" key="3">
    <source>
        <dbReference type="Proteomes" id="UP000521943"/>
    </source>
</evidence>
<reference evidence="2 3" key="1">
    <citation type="submission" date="2020-07" db="EMBL/GenBank/DDBJ databases">
        <title>Comparative genomics of pyrophilous fungi reveals a link between fire events and developmental genes.</title>
        <authorList>
            <consortium name="DOE Joint Genome Institute"/>
            <person name="Steindorff A.S."/>
            <person name="Carver A."/>
            <person name="Calhoun S."/>
            <person name="Stillman K."/>
            <person name="Liu H."/>
            <person name="Lipzen A."/>
            <person name="Pangilinan J."/>
            <person name="Labutti K."/>
            <person name="Bruns T.D."/>
            <person name="Grigoriev I.V."/>
        </authorList>
    </citation>
    <scope>NUCLEOTIDE SEQUENCE [LARGE SCALE GENOMIC DNA]</scope>
    <source>
        <strain evidence="2 3">CBS 144469</strain>
    </source>
</reference>